<evidence type="ECO:0000256" key="2">
    <source>
        <dbReference type="ARBA" id="ARBA00022475"/>
    </source>
</evidence>
<dbReference type="InterPro" id="IPR010559">
    <property type="entry name" value="Sig_transdc_His_kin_internal"/>
</dbReference>
<evidence type="ECO:0000313" key="8">
    <source>
        <dbReference type="EMBL" id="AFH61231.2"/>
    </source>
</evidence>
<feature type="transmembrane region" description="Helical" evidence="6">
    <location>
        <begin position="296"/>
        <end position="319"/>
    </location>
</feature>
<keyword evidence="6" id="KW-0812">Transmembrane</keyword>
<dbReference type="SUPFAM" id="SSF158472">
    <property type="entry name" value="HAMP domain-like"/>
    <property type="match status" value="1"/>
</dbReference>
<dbReference type="GO" id="GO:0005886">
    <property type="term" value="C:plasma membrane"/>
    <property type="evidence" value="ECO:0007669"/>
    <property type="project" value="UniProtKB-SubCell"/>
</dbReference>
<evidence type="ECO:0000256" key="1">
    <source>
        <dbReference type="ARBA" id="ARBA00004651"/>
    </source>
</evidence>
<sequence length="585" mass="67309">MRPQHEFREGLKMRLIKKIGSIPILPKIALTFLMVLTPLFYLGLKMNEAGADIVRQEIAGSLSSRVELYMDILDGDFDRSMRLLREYVNDEDLLKLSTTSEVMPVIERNRSVLRLKQQMDLLSRSSAFIENAMVFIPRMNRIVASNSNSIVDFNEEMFRTLSEPTNPLDSPFVVWDNRVFITMPYGYIDNGPLFLIAVEISSAEISAKLKQFALEDSIAVLSSDRMVWSSLGESAPALDNETRNVLYMAEEGSRRVSIDNRDYLLAIKKSEIHNTKLLMMVPSEKVERPLDRYRNWVFVLYGVSVLVIIAFSFSMYRIIHRPLMQLVRSFRKIEQGRFDVSVDYPFQDEFGYLYRQLNAMILELKRLIQEVYEQQYRIRLAELKHLQSQINPHFLYNTFFILYRMAKQDGNERIMGLTKHLGEYFQFITRDDVEEVTLASEAAHSKSYTEIQSIRFSNRITVRFAEVPKGAEQLLVPRLILQPIIENAFIHSLEKRAKGGVLEVDFHMRESELHIRVEDSGGIDEAIIARLQALLNGRQDVTVTTGMINVHRRLQIKFGSTAGLHLSKGELGGLQIIIVIPLQGG</sequence>
<dbReference type="Gene3D" id="6.10.340.10">
    <property type="match status" value="1"/>
</dbReference>
<dbReference type="AlphaFoldDB" id="I0BFT4"/>
<dbReference type="PANTHER" id="PTHR34220">
    <property type="entry name" value="SENSOR HISTIDINE KINASE YPDA"/>
    <property type="match status" value="1"/>
</dbReference>
<dbReference type="InterPro" id="IPR036890">
    <property type="entry name" value="HATPase_C_sf"/>
</dbReference>
<dbReference type="CDD" id="cd06225">
    <property type="entry name" value="HAMP"/>
    <property type="match status" value="1"/>
</dbReference>
<dbReference type="PROSITE" id="PS50885">
    <property type="entry name" value="HAMP"/>
    <property type="match status" value="1"/>
</dbReference>
<keyword evidence="3" id="KW-0597">Phosphoprotein</keyword>
<dbReference type="InterPro" id="IPR003660">
    <property type="entry name" value="HAMP_dom"/>
</dbReference>
<evidence type="ECO:0000256" key="5">
    <source>
        <dbReference type="ARBA" id="ARBA00023136"/>
    </source>
</evidence>
<dbReference type="SUPFAM" id="SSF55874">
    <property type="entry name" value="ATPase domain of HSP90 chaperone/DNA topoisomerase II/histidine kinase"/>
    <property type="match status" value="1"/>
</dbReference>
<dbReference type="PANTHER" id="PTHR34220:SF7">
    <property type="entry name" value="SENSOR HISTIDINE KINASE YPDA"/>
    <property type="match status" value="1"/>
</dbReference>
<dbReference type="Pfam" id="PF00672">
    <property type="entry name" value="HAMP"/>
    <property type="match status" value="1"/>
</dbReference>
<gene>
    <name evidence="8" type="ORF">B2K_10945</name>
</gene>
<keyword evidence="5 6" id="KW-0472">Membrane</keyword>
<dbReference type="EMBL" id="CP003422">
    <property type="protein sequence ID" value="AFH61231.2"/>
    <property type="molecule type" value="Genomic_DNA"/>
</dbReference>
<feature type="domain" description="HAMP" evidence="7">
    <location>
        <begin position="317"/>
        <end position="369"/>
    </location>
</feature>
<evidence type="ECO:0000256" key="3">
    <source>
        <dbReference type="ARBA" id="ARBA00022553"/>
    </source>
</evidence>
<keyword evidence="6" id="KW-1133">Transmembrane helix</keyword>
<evidence type="ECO:0000256" key="4">
    <source>
        <dbReference type="ARBA" id="ARBA00022679"/>
    </source>
</evidence>
<dbReference type="InterPro" id="IPR050640">
    <property type="entry name" value="Bact_2-comp_sensor_kinase"/>
</dbReference>
<dbReference type="Pfam" id="PF06580">
    <property type="entry name" value="His_kinase"/>
    <property type="match status" value="1"/>
</dbReference>
<protein>
    <submittedName>
        <fullName evidence="8">Histidine kinase</fullName>
    </submittedName>
</protein>
<keyword evidence="8" id="KW-0418">Kinase</keyword>
<dbReference type="Gene3D" id="3.30.565.10">
    <property type="entry name" value="Histidine kinase-like ATPase, C-terminal domain"/>
    <property type="match status" value="1"/>
</dbReference>
<feature type="transmembrane region" description="Helical" evidence="6">
    <location>
        <begin position="21"/>
        <end position="44"/>
    </location>
</feature>
<proteinExistence type="predicted"/>
<comment type="subcellular location">
    <subcellularLocation>
        <location evidence="1">Cell membrane</location>
        <topology evidence="1">Multi-pass membrane protein</topology>
    </subcellularLocation>
</comment>
<dbReference type="SMART" id="SM00304">
    <property type="entry name" value="HAMP"/>
    <property type="match status" value="1"/>
</dbReference>
<evidence type="ECO:0000256" key="6">
    <source>
        <dbReference type="SAM" id="Phobius"/>
    </source>
</evidence>
<evidence type="ECO:0000313" key="9">
    <source>
        <dbReference type="Proteomes" id="UP000007392"/>
    </source>
</evidence>
<name>I0BFT4_9BACL</name>
<dbReference type="GO" id="GO:0000155">
    <property type="term" value="F:phosphorelay sensor kinase activity"/>
    <property type="evidence" value="ECO:0007669"/>
    <property type="project" value="InterPro"/>
</dbReference>
<organism evidence="8 9">
    <name type="scientific">Paenibacillus mucilaginosus K02</name>
    <dbReference type="NCBI Taxonomy" id="997761"/>
    <lineage>
        <taxon>Bacteria</taxon>
        <taxon>Bacillati</taxon>
        <taxon>Bacillota</taxon>
        <taxon>Bacilli</taxon>
        <taxon>Bacillales</taxon>
        <taxon>Paenibacillaceae</taxon>
        <taxon>Paenibacillus</taxon>
    </lineage>
</organism>
<reference evidence="8 9" key="1">
    <citation type="submission" date="2013-06" db="EMBL/GenBank/DDBJ databases">
        <title>Complete genome sequence of Paenibacillus mucilaginosus K02.</title>
        <authorList>
            <person name="Xiao B."/>
            <person name="Sun L."/>
            <person name="Xiao L."/>
            <person name="Lian B."/>
        </authorList>
    </citation>
    <scope>NUCLEOTIDE SEQUENCE [LARGE SCALE GENOMIC DNA]</scope>
    <source>
        <strain evidence="8 9">K02</strain>
    </source>
</reference>
<keyword evidence="2" id="KW-1003">Cell membrane</keyword>
<accession>I0BFT4</accession>
<dbReference type="KEGG" id="pmw:B2K_10945"/>
<evidence type="ECO:0000259" key="7">
    <source>
        <dbReference type="PROSITE" id="PS50885"/>
    </source>
</evidence>
<dbReference type="HOGENOM" id="CLU_020473_6_2_9"/>
<dbReference type="Proteomes" id="UP000007392">
    <property type="component" value="Chromosome"/>
</dbReference>
<keyword evidence="4" id="KW-0808">Transferase</keyword>